<protein>
    <submittedName>
        <fullName evidence="5">Kelch-like ECH-associated protein 1A</fullName>
    </submittedName>
</protein>
<feature type="region of interest" description="Disordered" evidence="4">
    <location>
        <begin position="107"/>
        <end position="145"/>
    </location>
</feature>
<accession>A0AA35QSR4</accession>
<feature type="coiled-coil region" evidence="3">
    <location>
        <begin position="210"/>
        <end position="293"/>
    </location>
</feature>
<evidence type="ECO:0000256" key="3">
    <source>
        <dbReference type="SAM" id="Coils"/>
    </source>
</evidence>
<reference evidence="5" key="1">
    <citation type="submission" date="2023-03" db="EMBL/GenBank/DDBJ databases">
        <authorList>
            <person name="Steffen K."/>
            <person name="Cardenas P."/>
        </authorList>
    </citation>
    <scope>NUCLEOTIDE SEQUENCE</scope>
</reference>
<dbReference type="Gene3D" id="1.10.533.10">
    <property type="entry name" value="Death Domain, Fas"/>
    <property type="match status" value="1"/>
</dbReference>
<keyword evidence="1" id="KW-0880">Kelch repeat</keyword>
<dbReference type="SMART" id="SM00612">
    <property type="entry name" value="Kelch"/>
    <property type="match status" value="2"/>
</dbReference>
<dbReference type="InterPro" id="IPR011029">
    <property type="entry name" value="DEATH-like_dom_sf"/>
</dbReference>
<dbReference type="InterPro" id="IPR006652">
    <property type="entry name" value="Kelch_1"/>
</dbReference>
<feature type="compositionally biased region" description="Polar residues" evidence="4">
    <location>
        <begin position="109"/>
        <end position="121"/>
    </location>
</feature>
<dbReference type="EMBL" id="CASHTH010000034">
    <property type="protein sequence ID" value="CAI7989625.1"/>
    <property type="molecule type" value="Genomic_DNA"/>
</dbReference>
<keyword evidence="2" id="KW-0677">Repeat</keyword>
<comment type="caution">
    <text evidence="5">The sequence shown here is derived from an EMBL/GenBank/DDBJ whole genome shotgun (WGS) entry which is preliminary data.</text>
</comment>
<dbReference type="Gene3D" id="2.120.10.80">
    <property type="entry name" value="Kelch-type beta propeller"/>
    <property type="match status" value="1"/>
</dbReference>
<gene>
    <name evidence="5" type="ORF">GBAR_LOCUS273</name>
</gene>
<organism evidence="5 6">
    <name type="scientific">Geodia barretti</name>
    <name type="common">Barrett's horny sponge</name>
    <dbReference type="NCBI Taxonomy" id="519541"/>
    <lineage>
        <taxon>Eukaryota</taxon>
        <taxon>Metazoa</taxon>
        <taxon>Porifera</taxon>
        <taxon>Demospongiae</taxon>
        <taxon>Heteroscleromorpha</taxon>
        <taxon>Tetractinellida</taxon>
        <taxon>Astrophorina</taxon>
        <taxon>Geodiidae</taxon>
        <taxon>Geodia</taxon>
    </lineage>
</organism>
<proteinExistence type="predicted"/>
<dbReference type="Proteomes" id="UP001174909">
    <property type="component" value="Unassembled WGS sequence"/>
</dbReference>
<evidence type="ECO:0000256" key="4">
    <source>
        <dbReference type="SAM" id="MobiDB-lite"/>
    </source>
</evidence>
<name>A0AA35QSR4_GEOBA</name>
<feature type="compositionally biased region" description="Basic and acidic residues" evidence="4">
    <location>
        <begin position="122"/>
        <end position="145"/>
    </location>
</feature>
<dbReference type="AlphaFoldDB" id="A0AA35QSR4"/>
<feature type="region of interest" description="Disordered" evidence="4">
    <location>
        <begin position="174"/>
        <end position="208"/>
    </location>
</feature>
<evidence type="ECO:0000256" key="2">
    <source>
        <dbReference type="ARBA" id="ARBA00022737"/>
    </source>
</evidence>
<sequence>MANSVIATSNTDAELTQDDAPDIVEELHEAQNHTLYLGFMLKLNISEVEAIHARYPEPKERLLHIIVAFLRQTKTKPTWKVIVDALKTRFVNLQKLAEKLEAVHLPKTTRPTSADNTSTSEIKSEPSTDKACEEVKSDETRPIKQTWKRDLQSHVKELQQQLQSRNKEIASLQSHCQELESRSQDSSTSSSDGEVKSKEKGCKEAGDGALTEAQQQLKRKEDQLQLCEIENKVIKELLSKKERELAEAVHQLEQKEDQLLSKNSELLRANETLREERQQIQEMKQKVTRIFQSALQQFQRESGNAVPYVLYGGSATTDGQVAYFVSFDSTQVYQYDWSIEKWDTLPPLPCMNSGLVIIDGELCAVGGSHTNQVFTLRWTKWVEEYPPMNIARSSPAVVSTSNGTCLIVIGGLVDDGCWTPTVELFQVNSRKWYKLTDLLQPLTRPSVTLCGDKLHVVGDHANGYFFSLQSLPSSDVPQLTPHLISWTCLPPLPVKSSTAATLCGQLIIIGGRSDRWPPVKSIYQLVDGQWVEIGSLACCRCRCLVASASPDKIMIVGGKGAQDTVEKIVELVIGRMEQAKLVVRLV</sequence>
<evidence type="ECO:0000313" key="6">
    <source>
        <dbReference type="Proteomes" id="UP001174909"/>
    </source>
</evidence>
<dbReference type="SUPFAM" id="SSF117281">
    <property type="entry name" value="Kelch motif"/>
    <property type="match status" value="1"/>
</dbReference>
<keyword evidence="6" id="KW-1185">Reference proteome</keyword>
<feature type="compositionally biased region" description="Basic and acidic residues" evidence="4">
    <location>
        <begin position="193"/>
        <end position="206"/>
    </location>
</feature>
<dbReference type="PANTHER" id="PTHR45632">
    <property type="entry name" value="LD33804P"/>
    <property type="match status" value="1"/>
</dbReference>
<evidence type="ECO:0000256" key="1">
    <source>
        <dbReference type="ARBA" id="ARBA00022441"/>
    </source>
</evidence>
<dbReference type="InterPro" id="IPR015915">
    <property type="entry name" value="Kelch-typ_b-propeller"/>
</dbReference>
<keyword evidence="3" id="KW-0175">Coiled coil</keyword>
<evidence type="ECO:0000313" key="5">
    <source>
        <dbReference type="EMBL" id="CAI7989625.1"/>
    </source>
</evidence>
<dbReference type="PANTHER" id="PTHR45632:SF3">
    <property type="entry name" value="KELCH-LIKE PROTEIN 32"/>
    <property type="match status" value="1"/>
</dbReference>